<dbReference type="InterPro" id="IPR000568">
    <property type="entry name" value="ATP_synth_F0_asu"/>
</dbReference>
<keyword evidence="8 12" id="KW-1133">Transmembrane helix</keyword>
<organism evidence="14 15">
    <name type="scientific">SAR86 cluster bacterium</name>
    <dbReference type="NCBI Taxonomy" id="2030880"/>
    <lineage>
        <taxon>Bacteria</taxon>
        <taxon>Pseudomonadati</taxon>
        <taxon>Pseudomonadota</taxon>
        <taxon>Gammaproteobacteria</taxon>
        <taxon>SAR86 cluster</taxon>
    </lineage>
</organism>
<name>A0A2A5CJ81_9GAMM</name>
<gene>
    <name evidence="12" type="primary">atpB</name>
    <name evidence="14" type="ORF">COA71_01420</name>
</gene>
<evidence type="ECO:0000256" key="9">
    <source>
        <dbReference type="ARBA" id="ARBA00023065"/>
    </source>
</evidence>
<comment type="function">
    <text evidence="12 13">Key component of the proton channel; it plays a direct role in the translocation of protons across the membrane.</text>
</comment>
<evidence type="ECO:0000256" key="10">
    <source>
        <dbReference type="ARBA" id="ARBA00023136"/>
    </source>
</evidence>
<evidence type="ECO:0000256" key="12">
    <source>
        <dbReference type="HAMAP-Rule" id="MF_01393"/>
    </source>
</evidence>
<feature type="transmembrane region" description="Helical" evidence="12">
    <location>
        <begin position="247"/>
        <end position="272"/>
    </location>
</feature>
<sequence length="279" mass="31100">MAHEAVEHTQTQGEYIQHHLQFLTFGKDAEGHWGFAHGADAAAEMGFWSFHVDMLGWSIGLGLIFIVIFRSVAKSATSGVPGGFQNFIEWVFEFVETSVKDTFHGTNALITPLALTIFCWVFLMNAMDIVPVDLFPWLAQTISGDPEIAFRVVPTTDPNITMGMSLSIFLLIIFYSIKVKGVGGFLKELAFQPFGPKMLPFNLLIEVPTLLAKPVSLGLRLYGNLYAGELVFLLIALFGAFQLPVHFIWAAFHLLVIPLQAFIFMMLTIVYLSQACEHH</sequence>
<comment type="similarity">
    <text evidence="2 12 13">Belongs to the ATPase A chain family.</text>
</comment>
<dbReference type="FunFam" id="1.20.120.220:FF:000002">
    <property type="entry name" value="ATP synthase subunit a"/>
    <property type="match status" value="1"/>
</dbReference>
<reference evidence="15" key="1">
    <citation type="submission" date="2017-08" db="EMBL/GenBank/DDBJ databases">
        <title>A dynamic microbial community with high functional redundancy inhabits the cold, oxic subseafloor aquifer.</title>
        <authorList>
            <person name="Tully B.J."/>
            <person name="Wheat C.G."/>
            <person name="Glazer B.T."/>
            <person name="Huber J.A."/>
        </authorList>
    </citation>
    <scope>NUCLEOTIDE SEQUENCE [LARGE SCALE GENOMIC DNA]</scope>
</reference>
<dbReference type="SUPFAM" id="SSF81336">
    <property type="entry name" value="F1F0 ATP synthase subunit A"/>
    <property type="match status" value="1"/>
</dbReference>
<dbReference type="HAMAP" id="MF_01393">
    <property type="entry name" value="ATP_synth_a_bact"/>
    <property type="match status" value="1"/>
</dbReference>
<evidence type="ECO:0000256" key="4">
    <source>
        <dbReference type="ARBA" id="ARBA00022475"/>
    </source>
</evidence>
<comment type="subcellular location">
    <subcellularLocation>
        <location evidence="12 13">Cell membrane</location>
        <topology evidence="12 13">Multi-pass membrane protein</topology>
    </subcellularLocation>
    <subcellularLocation>
        <location evidence="1">Membrane</location>
        <topology evidence="1">Multi-pass membrane protein</topology>
    </subcellularLocation>
</comment>
<evidence type="ECO:0000256" key="1">
    <source>
        <dbReference type="ARBA" id="ARBA00004141"/>
    </source>
</evidence>
<evidence type="ECO:0000256" key="7">
    <source>
        <dbReference type="ARBA" id="ARBA00022781"/>
    </source>
</evidence>
<dbReference type="NCBIfam" id="TIGR01131">
    <property type="entry name" value="ATP_synt_6_or_A"/>
    <property type="match status" value="1"/>
</dbReference>
<dbReference type="GO" id="GO:0005886">
    <property type="term" value="C:plasma membrane"/>
    <property type="evidence" value="ECO:0007669"/>
    <property type="project" value="UniProtKB-SubCell"/>
</dbReference>
<accession>A0A2A5CJ81</accession>
<keyword evidence="9 12" id="KW-0406">Ion transport</keyword>
<comment type="caution">
    <text evidence="14">The sequence shown here is derived from an EMBL/GenBank/DDBJ whole genome shotgun (WGS) entry which is preliminary data.</text>
</comment>
<dbReference type="NCBIfam" id="NF004477">
    <property type="entry name" value="PRK05815.1-1"/>
    <property type="match status" value="1"/>
</dbReference>
<evidence type="ECO:0000256" key="13">
    <source>
        <dbReference type="RuleBase" id="RU000483"/>
    </source>
</evidence>
<keyword evidence="7 12" id="KW-0375">Hydrogen ion transport</keyword>
<feature type="transmembrane region" description="Helical" evidence="12">
    <location>
        <begin position="108"/>
        <end position="127"/>
    </location>
</feature>
<feature type="transmembrane region" description="Helical" evidence="12">
    <location>
        <begin position="54"/>
        <end position="73"/>
    </location>
</feature>
<dbReference type="GO" id="GO:0045259">
    <property type="term" value="C:proton-transporting ATP synthase complex"/>
    <property type="evidence" value="ECO:0007669"/>
    <property type="project" value="UniProtKB-KW"/>
</dbReference>
<keyword evidence="4 12" id="KW-1003">Cell membrane</keyword>
<evidence type="ECO:0000256" key="2">
    <source>
        <dbReference type="ARBA" id="ARBA00006810"/>
    </source>
</evidence>
<dbReference type="Proteomes" id="UP000228987">
    <property type="component" value="Unassembled WGS sequence"/>
</dbReference>
<evidence type="ECO:0000256" key="8">
    <source>
        <dbReference type="ARBA" id="ARBA00022989"/>
    </source>
</evidence>
<keyword evidence="6 12" id="KW-0812">Transmembrane</keyword>
<dbReference type="EMBL" id="NVWI01000001">
    <property type="protein sequence ID" value="PCJ43852.1"/>
    <property type="molecule type" value="Genomic_DNA"/>
</dbReference>
<keyword evidence="11 12" id="KW-0066">ATP synthesis</keyword>
<evidence type="ECO:0000313" key="14">
    <source>
        <dbReference type="EMBL" id="PCJ43852.1"/>
    </source>
</evidence>
<dbReference type="InterPro" id="IPR023011">
    <property type="entry name" value="ATP_synth_F0_asu_AS"/>
</dbReference>
<feature type="transmembrane region" description="Helical" evidence="12">
    <location>
        <begin position="160"/>
        <end position="177"/>
    </location>
</feature>
<keyword evidence="10 12" id="KW-0472">Membrane</keyword>
<keyword evidence="3 12" id="KW-0813">Transport</keyword>
<protein>
    <recommendedName>
        <fullName evidence="12 13">ATP synthase subunit a</fullName>
    </recommendedName>
    <alternativeName>
        <fullName evidence="12">ATP synthase F0 sector subunit a</fullName>
    </alternativeName>
    <alternativeName>
        <fullName evidence="12">F-ATPase subunit 6</fullName>
    </alternativeName>
</protein>
<evidence type="ECO:0000256" key="3">
    <source>
        <dbReference type="ARBA" id="ARBA00022448"/>
    </source>
</evidence>
<dbReference type="GO" id="GO:0042777">
    <property type="term" value="P:proton motive force-driven plasma membrane ATP synthesis"/>
    <property type="evidence" value="ECO:0007669"/>
    <property type="project" value="TreeGrafter"/>
</dbReference>
<dbReference type="GO" id="GO:0046933">
    <property type="term" value="F:proton-transporting ATP synthase activity, rotational mechanism"/>
    <property type="evidence" value="ECO:0007669"/>
    <property type="project" value="UniProtKB-UniRule"/>
</dbReference>
<evidence type="ECO:0000256" key="11">
    <source>
        <dbReference type="ARBA" id="ARBA00023310"/>
    </source>
</evidence>
<dbReference type="Gene3D" id="1.20.120.220">
    <property type="entry name" value="ATP synthase, F0 complex, subunit A"/>
    <property type="match status" value="1"/>
</dbReference>
<dbReference type="PANTHER" id="PTHR42823:SF3">
    <property type="entry name" value="ATP SYNTHASE SUBUNIT A, CHLOROPLASTIC"/>
    <property type="match status" value="1"/>
</dbReference>
<keyword evidence="5 12" id="KW-0138">CF(0)</keyword>
<dbReference type="PROSITE" id="PS00449">
    <property type="entry name" value="ATPASE_A"/>
    <property type="match status" value="1"/>
</dbReference>
<evidence type="ECO:0000256" key="6">
    <source>
        <dbReference type="ARBA" id="ARBA00022692"/>
    </source>
</evidence>
<dbReference type="AlphaFoldDB" id="A0A2A5CJ81"/>
<dbReference type="InterPro" id="IPR035908">
    <property type="entry name" value="F0_ATP_A_sf"/>
</dbReference>
<dbReference type="Pfam" id="PF00119">
    <property type="entry name" value="ATP-synt_A"/>
    <property type="match status" value="1"/>
</dbReference>
<evidence type="ECO:0000313" key="15">
    <source>
        <dbReference type="Proteomes" id="UP000228987"/>
    </source>
</evidence>
<feature type="transmembrane region" description="Helical" evidence="12">
    <location>
        <begin position="221"/>
        <end position="241"/>
    </location>
</feature>
<dbReference type="PANTHER" id="PTHR42823">
    <property type="entry name" value="ATP SYNTHASE SUBUNIT A, CHLOROPLASTIC"/>
    <property type="match status" value="1"/>
</dbReference>
<evidence type="ECO:0000256" key="5">
    <source>
        <dbReference type="ARBA" id="ARBA00022547"/>
    </source>
</evidence>
<dbReference type="InterPro" id="IPR045082">
    <property type="entry name" value="ATP_syn_F0_a_bact/chloroplast"/>
</dbReference>
<proteinExistence type="inferred from homology"/>
<dbReference type="CDD" id="cd00310">
    <property type="entry name" value="ATP-synt_Fo_a_6"/>
    <property type="match status" value="1"/>
</dbReference>